<dbReference type="InterPro" id="IPR020472">
    <property type="entry name" value="WD40_PAC1"/>
</dbReference>
<feature type="repeat" description="WD" evidence="7">
    <location>
        <begin position="576"/>
        <end position="608"/>
    </location>
</feature>
<dbReference type="Gene3D" id="1.25.40.500">
    <property type="entry name" value="TFIID subunit TAF5, NTD2 domain"/>
    <property type="match status" value="1"/>
</dbReference>
<dbReference type="InterPro" id="IPR019775">
    <property type="entry name" value="WD40_repeat_CS"/>
</dbReference>
<name>A0A1R4AB42_BABMR</name>
<evidence type="ECO:0000256" key="4">
    <source>
        <dbReference type="ARBA" id="ARBA00023015"/>
    </source>
</evidence>
<dbReference type="InterPro" id="IPR001680">
    <property type="entry name" value="WD40_rpt"/>
</dbReference>
<dbReference type="InterPro" id="IPR007582">
    <property type="entry name" value="TFIID_NTD2"/>
</dbReference>
<dbReference type="GO" id="GO:0005669">
    <property type="term" value="C:transcription factor TFIID complex"/>
    <property type="evidence" value="ECO:0007669"/>
    <property type="project" value="TreeGrafter"/>
</dbReference>
<feature type="region of interest" description="Disordered" evidence="8">
    <location>
        <begin position="251"/>
        <end position="278"/>
    </location>
</feature>
<dbReference type="Pfam" id="PF04494">
    <property type="entry name" value="TFIID_NTD2"/>
    <property type="match status" value="1"/>
</dbReference>
<keyword evidence="4" id="KW-0805">Transcription regulation</keyword>
<dbReference type="Pfam" id="PF00400">
    <property type="entry name" value="WD40"/>
    <property type="match status" value="4"/>
</dbReference>
<organism evidence="10 11">
    <name type="scientific">Babesia microti (strain RI)</name>
    <dbReference type="NCBI Taxonomy" id="1133968"/>
    <lineage>
        <taxon>Eukaryota</taxon>
        <taxon>Sar</taxon>
        <taxon>Alveolata</taxon>
        <taxon>Apicomplexa</taxon>
        <taxon>Aconoidasida</taxon>
        <taxon>Piroplasmida</taxon>
        <taxon>Babesiidae</taxon>
        <taxon>Babesia</taxon>
    </lineage>
</organism>
<feature type="repeat" description="WD" evidence="7">
    <location>
        <begin position="484"/>
        <end position="515"/>
    </location>
</feature>
<dbReference type="InterPro" id="IPR036322">
    <property type="entry name" value="WD40_repeat_dom_sf"/>
</dbReference>
<keyword evidence="6" id="KW-0539">Nucleus</keyword>
<keyword evidence="5" id="KW-0804">Transcription</keyword>
<evidence type="ECO:0000256" key="1">
    <source>
        <dbReference type="ARBA" id="ARBA00004123"/>
    </source>
</evidence>
<feature type="repeat" description="WD" evidence="7">
    <location>
        <begin position="662"/>
        <end position="694"/>
    </location>
</feature>
<dbReference type="SMART" id="SM00320">
    <property type="entry name" value="WD40"/>
    <property type="match status" value="5"/>
</dbReference>
<evidence type="ECO:0000256" key="7">
    <source>
        <dbReference type="PROSITE-ProRule" id="PRU00221"/>
    </source>
</evidence>
<keyword evidence="3" id="KW-0677">Repeat</keyword>
<dbReference type="EMBL" id="LN871598">
    <property type="protein sequence ID" value="SJK86228.1"/>
    <property type="molecule type" value="Genomic_DNA"/>
</dbReference>
<feature type="repeat" description="WD" evidence="7">
    <location>
        <begin position="526"/>
        <end position="567"/>
    </location>
</feature>
<dbReference type="GeneID" id="24424707"/>
<dbReference type="PRINTS" id="PR00320">
    <property type="entry name" value="GPROTEINBRPT"/>
</dbReference>
<dbReference type="PROSITE" id="PS00678">
    <property type="entry name" value="WD_REPEATS_1"/>
    <property type="match status" value="2"/>
</dbReference>
<dbReference type="PANTHER" id="PTHR19879">
    <property type="entry name" value="TRANSCRIPTION INITIATION FACTOR TFIID"/>
    <property type="match status" value="1"/>
</dbReference>
<dbReference type="RefSeq" id="XP_021338411.1">
    <property type="nucleotide sequence ID" value="XM_021481818.1"/>
</dbReference>
<gene>
    <name evidence="10" type="ORF">BMR1_03g00360</name>
</gene>
<proteinExistence type="predicted"/>
<reference evidence="10 11" key="3">
    <citation type="journal article" date="2016" name="Sci. Rep.">
        <title>Genome-wide diversity and gene expression profiling of Babesia microti isolates identify polymorphic genes that mediate host-pathogen interactions.</title>
        <authorList>
            <person name="Silva J.C."/>
            <person name="Cornillot E."/>
            <person name="McCracken C."/>
            <person name="Usmani-Brown S."/>
            <person name="Dwivedi A."/>
            <person name="Ifeonu O.O."/>
            <person name="Crabtree J."/>
            <person name="Gotia H.T."/>
            <person name="Virji A.Z."/>
            <person name="Reynes C."/>
            <person name="Colinge J."/>
            <person name="Kumar V."/>
            <person name="Lawres L."/>
            <person name="Pazzi J.E."/>
            <person name="Pablo J.V."/>
            <person name="Hung C."/>
            <person name="Brancato J."/>
            <person name="Kumari P."/>
            <person name="Orvis J."/>
            <person name="Tretina K."/>
            <person name="Chibucos M."/>
            <person name="Ott S."/>
            <person name="Sadzewicz L."/>
            <person name="Sengamalay N."/>
            <person name="Shetty A.C."/>
            <person name="Su Q."/>
            <person name="Tallon L."/>
            <person name="Fraser C.M."/>
            <person name="Frutos R."/>
            <person name="Molina D.M."/>
            <person name="Krause P.J."/>
            <person name="Ben Mamoun C."/>
        </authorList>
    </citation>
    <scope>NUCLEOTIDE SEQUENCE [LARGE SCALE GENOMIC DNA]</scope>
    <source>
        <strain evidence="10 11">RI</strain>
    </source>
</reference>
<dbReference type="GO" id="GO:0003743">
    <property type="term" value="F:translation initiation factor activity"/>
    <property type="evidence" value="ECO:0007669"/>
    <property type="project" value="UniProtKB-KW"/>
</dbReference>
<dbReference type="GO" id="GO:0006367">
    <property type="term" value="P:transcription initiation at RNA polymerase II promoter"/>
    <property type="evidence" value="ECO:0007669"/>
    <property type="project" value="TreeGrafter"/>
</dbReference>
<dbReference type="Proteomes" id="UP000002899">
    <property type="component" value="Chromosome III"/>
</dbReference>
<dbReference type="KEGG" id="bmic:BMR1_03g00360"/>
<feature type="compositionally biased region" description="Basic and acidic residues" evidence="8">
    <location>
        <begin position="11"/>
        <end position="22"/>
    </location>
</feature>
<reference evidence="10 11" key="2">
    <citation type="journal article" date="2013" name="PLoS ONE">
        <title>Whole genome mapping and re-organization of the nuclear and mitochondrial genomes of Babesia microti isolates.</title>
        <authorList>
            <person name="Cornillot E."/>
            <person name="Dassouli A."/>
            <person name="Garg A."/>
            <person name="Pachikara N."/>
            <person name="Randazzo S."/>
            <person name="Depoix D."/>
            <person name="Carcy B."/>
            <person name="Delbecq S."/>
            <person name="Frutos R."/>
            <person name="Silva J.C."/>
            <person name="Sutton R."/>
            <person name="Krause P.J."/>
            <person name="Mamoun C.B."/>
        </authorList>
    </citation>
    <scope>NUCLEOTIDE SEQUENCE [LARGE SCALE GENOMIC DNA]</scope>
    <source>
        <strain evidence="10 11">RI</strain>
    </source>
</reference>
<feature type="compositionally biased region" description="Low complexity" evidence="8">
    <location>
        <begin position="23"/>
        <end position="39"/>
    </location>
</feature>
<protein>
    <submittedName>
        <fullName evidence="10">Transcription initiation factor TFIID subunit 5</fullName>
    </submittedName>
</protein>
<dbReference type="PROSITE" id="PS50082">
    <property type="entry name" value="WD_REPEATS_2"/>
    <property type="match status" value="5"/>
</dbReference>
<feature type="repeat" description="WD" evidence="7">
    <location>
        <begin position="422"/>
        <end position="450"/>
    </location>
</feature>
<evidence type="ECO:0000256" key="5">
    <source>
        <dbReference type="ARBA" id="ARBA00023163"/>
    </source>
</evidence>
<dbReference type="VEuPathDB" id="PiroplasmaDB:BMR1_03g00360"/>
<dbReference type="PROSITE" id="PS50294">
    <property type="entry name" value="WD_REPEATS_REGION"/>
    <property type="match status" value="2"/>
</dbReference>
<accession>A0A1R4AB42</accession>
<evidence type="ECO:0000256" key="3">
    <source>
        <dbReference type="ARBA" id="ARBA00022737"/>
    </source>
</evidence>
<comment type="subcellular location">
    <subcellularLocation>
        <location evidence="1">Nucleus</location>
    </subcellularLocation>
</comment>
<dbReference type="InterPro" id="IPR015943">
    <property type="entry name" value="WD40/YVTN_repeat-like_dom_sf"/>
</dbReference>
<keyword evidence="11" id="KW-1185">Reference proteome</keyword>
<dbReference type="GO" id="GO:0016251">
    <property type="term" value="F:RNA polymerase II general transcription initiation factor activity"/>
    <property type="evidence" value="ECO:0007669"/>
    <property type="project" value="TreeGrafter"/>
</dbReference>
<evidence type="ECO:0000259" key="9">
    <source>
        <dbReference type="Pfam" id="PF04494"/>
    </source>
</evidence>
<evidence type="ECO:0000313" key="11">
    <source>
        <dbReference type="Proteomes" id="UP000002899"/>
    </source>
</evidence>
<dbReference type="AlphaFoldDB" id="A0A1R4AB42"/>
<feature type="region of interest" description="Disordered" evidence="8">
    <location>
        <begin position="1"/>
        <end position="44"/>
    </location>
</feature>
<dbReference type="OrthoDB" id="10266330at2759"/>
<feature type="domain" description="TFIID subunit TAF5 NTD2" evidence="9">
    <location>
        <begin position="71"/>
        <end position="195"/>
    </location>
</feature>
<dbReference type="Gene3D" id="2.130.10.10">
    <property type="entry name" value="YVTN repeat-like/Quinoprotein amine dehydrogenase"/>
    <property type="match status" value="2"/>
</dbReference>
<dbReference type="PANTHER" id="PTHR19879:SF1">
    <property type="entry name" value="CANNONBALL-RELATED"/>
    <property type="match status" value="1"/>
</dbReference>
<dbReference type="SUPFAM" id="SSF160897">
    <property type="entry name" value="Taf5 N-terminal domain-like"/>
    <property type="match status" value="1"/>
</dbReference>
<keyword evidence="2 7" id="KW-0853">WD repeat</keyword>
<evidence type="ECO:0000256" key="2">
    <source>
        <dbReference type="ARBA" id="ARBA00022574"/>
    </source>
</evidence>
<dbReference type="SUPFAM" id="SSF50978">
    <property type="entry name" value="WD40 repeat-like"/>
    <property type="match status" value="1"/>
</dbReference>
<sequence>MYHQSPFGFDENNKRHHSEEQSTHQSPQTHSSPQSKSQHLQIPPQNGLERTRILDLVATMGPYDNPIPDLESYTLQMNRMLDWTLSSINRTQFELLEVCFVVCLELYVKLFHVSPPNARSFIKTFSGPFLERYENHLRDLAMYVHHSQLKESPILRMNSPLDKHAIVITKRAKRSLICWLTNCESVLIQNILQETVDFIDASTLYDSSNSLERAQIAHIYGVNIDWLNKHLEHDGRPFLGLVERQHTDGRQTIGSKPTLYTPIMGTNSGPPTTPTDRPVMTMNTNTNISREGPLPLSSGGSFGQIPAVPDEFSASVDLLVDCVEPPTERDNTIHWGLPMSLYGLESPQTKNYLIIGKENTKLEDANNLCPLPSPGTEIYSVYRGLIIAQAQNRANINSKELPCVLAYTLHDSHNLTSASISSHDGRYIAAGFQDATIRIWDLAASEICKASEHVSSELGRDIGEHLKAKYLGSPEGNTKESNLSFGHDGLVTSLCFGEMGTVLLSGGLDGEIRLYLPSGASTKVVYKGGGTAVFDLAYSPFGYYFTSVEQDGAARMWATDRSFSLRVLRTAAGASSVSYHPNASIIATGCDDGALRLWDLRAAKCQSVLSPPRRCFNGMQRVNISCNGRFAAATGAPPIGYNDESNSVIIWDIATGRMIDELFGHHAQIRSLSFSHGCNLLAVASDDGVMSLWDTSRACGGNGPLIQRHDKTSRNGIARLVKAFSTRDCSIRQAVFTPENVLLACLVDVS</sequence>
<evidence type="ECO:0000256" key="6">
    <source>
        <dbReference type="ARBA" id="ARBA00023242"/>
    </source>
</evidence>
<evidence type="ECO:0000313" key="10">
    <source>
        <dbReference type="EMBL" id="SJK86228.1"/>
    </source>
</evidence>
<evidence type="ECO:0000256" key="8">
    <source>
        <dbReference type="SAM" id="MobiDB-lite"/>
    </source>
</evidence>
<dbReference type="InterPro" id="IPR037264">
    <property type="entry name" value="TFIID_NTD2_sf"/>
</dbReference>
<reference evidence="10 11" key="1">
    <citation type="journal article" date="2012" name="Nucleic Acids Res.">
        <title>Sequencing of the smallest Apicomplexan genome from the human pathogen Babesia microti.</title>
        <authorList>
            <person name="Cornillot E."/>
            <person name="Hadj-Kaddour K."/>
            <person name="Dassouli A."/>
            <person name="Noel B."/>
            <person name="Ranwez V."/>
            <person name="Vacherie B."/>
            <person name="Augagneur Y."/>
            <person name="Bres V."/>
            <person name="Duclos A."/>
            <person name="Randazzo S."/>
            <person name="Carcy B."/>
            <person name="Debierre-Grockiego F."/>
            <person name="Delbecq S."/>
            <person name="Moubri-Menage K."/>
            <person name="Shams-Eldin H."/>
            <person name="Usmani-Brown S."/>
            <person name="Bringaud F."/>
            <person name="Wincker P."/>
            <person name="Vivares C.P."/>
            <person name="Schwarz R.T."/>
            <person name="Schetters T.P."/>
            <person name="Krause P.J."/>
            <person name="Gorenflot A."/>
            <person name="Berry V."/>
            <person name="Barbe V."/>
            <person name="Ben Mamoun C."/>
        </authorList>
    </citation>
    <scope>NUCLEOTIDE SEQUENCE [LARGE SCALE GENOMIC DNA]</scope>
    <source>
        <strain evidence="10 11">RI</strain>
    </source>
</reference>